<evidence type="ECO:0000313" key="2">
    <source>
        <dbReference type="EMBL" id="KAJ1151100.1"/>
    </source>
</evidence>
<proteinExistence type="predicted"/>
<sequence length="104" mass="10792">MATPWRCDSLPRPRPGSQASLPSSKRHTRVGAPASRPQPAPTWKGAPAPKASGSRGPGPQRGPNINRAKKRASSAHSPPGAESSKMPGGNPPDGPGRRRHRSAA</sequence>
<comment type="caution">
    <text evidence="2">The sequence shown here is derived from an EMBL/GenBank/DDBJ whole genome shotgun (WGS) entry which is preliminary data.</text>
</comment>
<dbReference type="Proteomes" id="UP001066276">
    <property type="component" value="Chromosome 5"/>
</dbReference>
<evidence type="ECO:0000313" key="3">
    <source>
        <dbReference type="Proteomes" id="UP001066276"/>
    </source>
</evidence>
<evidence type="ECO:0000256" key="1">
    <source>
        <dbReference type="SAM" id="MobiDB-lite"/>
    </source>
</evidence>
<organism evidence="2 3">
    <name type="scientific">Pleurodeles waltl</name>
    <name type="common">Iberian ribbed newt</name>
    <dbReference type="NCBI Taxonomy" id="8319"/>
    <lineage>
        <taxon>Eukaryota</taxon>
        <taxon>Metazoa</taxon>
        <taxon>Chordata</taxon>
        <taxon>Craniata</taxon>
        <taxon>Vertebrata</taxon>
        <taxon>Euteleostomi</taxon>
        <taxon>Amphibia</taxon>
        <taxon>Batrachia</taxon>
        <taxon>Caudata</taxon>
        <taxon>Salamandroidea</taxon>
        <taxon>Salamandridae</taxon>
        <taxon>Pleurodelinae</taxon>
        <taxon>Pleurodeles</taxon>
    </lineage>
</organism>
<feature type="compositionally biased region" description="Low complexity" evidence="1">
    <location>
        <begin position="52"/>
        <end position="63"/>
    </location>
</feature>
<feature type="region of interest" description="Disordered" evidence="1">
    <location>
        <begin position="1"/>
        <end position="104"/>
    </location>
</feature>
<accession>A0AAV7RJU8</accession>
<name>A0AAV7RJU8_PLEWA</name>
<dbReference type="EMBL" id="JANPWB010000009">
    <property type="protein sequence ID" value="KAJ1151100.1"/>
    <property type="molecule type" value="Genomic_DNA"/>
</dbReference>
<dbReference type="AlphaFoldDB" id="A0AAV7RJU8"/>
<reference evidence="2" key="1">
    <citation type="journal article" date="2022" name="bioRxiv">
        <title>Sequencing and chromosome-scale assembly of the giantPleurodeles waltlgenome.</title>
        <authorList>
            <person name="Brown T."/>
            <person name="Elewa A."/>
            <person name="Iarovenko S."/>
            <person name="Subramanian E."/>
            <person name="Araus A.J."/>
            <person name="Petzold A."/>
            <person name="Susuki M."/>
            <person name="Suzuki K.-i.T."/>
            <person name="Hayashi T."/>
            <person name="Toyoda A."/>
            <person name="Oliveira C."/>
            <person name="Osipova E."/>
            <person name="Leigh N.D."/>
            <person name="Simon A."/>
            <person name="Yun M.H."/>
        </authorList>
    </citation>
    <scope>NUCLEOTIDE SEQUENCE</scope>
    <source>
        <strain evidence="2">20211129_DDA</strain>
        <tissue evidence="2">Liver</tissue>
    </source>
</reference>
<gene>
    <name evidence="2" type="ORF">NDU88_003887</name>
</gene>
<protein>
    <submittedName>
        <fullName evidence="2">Uncharacterized protein</fullName>
    </submittedName>
</protein>
<keyword evidence="3" id="KW-1185">Reference proteome</keyword>